<organism evidence="3 4">
    <name type="scientific">Variovorax ureilyticus</name>
    <dbReference type="NCBI Taxonomy" id="1836198"/>
    <lineage>
        <taxon>Bacteria</taxon>
        <taxon>Pseudomonadati</taxon>
        <taxon>Pseudomonadota</taxon>
        <taxon>Betaproteobacteria</taxon>
        <taxon>Burkholderiales</taxon>
        <taxon>Comamonadaceae</taxon>
        <taxon>Variovorax</taxon>
    </lineage>
</organism>
<keyword evidence="1" id="KW-1133">Transmembrane helix</keyword>
<dbReference type="Pfam" id="PF07007">
    <property type="entry name" value="LprI"/>
    <property type="match status" value="1"/>
</dbReference>
<dbReference type="RefSeq" id="WP_340358630.1">
    <property type="nucleotide sequence ID" value="NZ_JBBKZU010000008.1"/>
</dbReference>
<dbReference type="InterPro" id="IPR009739">
    <property type="entry name" value="LprI-like_N"/>
</dbReference>
<name>A0ABU8VKG1_9BURK</name>
<protein>
    <submittedName>
        <fullName evidence="3">Lysozyme inhibitor LprI family protein</fullName>
    </submittedName>
</protein>
<evidence type="ECO:0000259" key="2">
    <source>
        <dbReference type="Pfam" id="PF07007"/>
    </source>
</evidence>
<keyword evidence="1" id="KW-0812">Transmembrane</keyword>
<evidence type="ECO:0000313" key="3">
    <source>
        <dbReference type="EMBL" id="MEJ8813394.1"/>
    </source>
</evidence>
<accession>A0ABU8VKG1</accession>
<keyword evidence="1" id="KW-0472">Membrane</keyword>
<gene>
    <name evidence="3" type="ORF">WKW77_20065</name>
</gene>
<reference evidence="3 4" key="1">
    <citation type="submission" date="2024-03" db="EMBL/GenBank/DDBJ databases">
        <title>Novel species of the genus Variovorax.</title>
        <authorList>
            <person name="Liu Q."/>
            <person name="Xin Y.-H."/>
        </authorList>
    </citation>
    <scope>NUCLEOTIDE SEQUENCE [LARGE SCALE GENOMIC DNA]</scope>
    <source>
        <strain evidence="3 4">KACC 18899</strain>
    </source>
</reference>
<comment type="caution">
    <text evidence="3">The sequence shown here is derived from an EMBL/GenBank/DDBJ whole genome shotgun (WGS) entry which is preliminary data.</text>
</comment>
<feature type="domain" description="Lysozyme inhibitor LprI-like N-terminal" evidence="2">
    <location>
        <begin position="171"/>
        <end position="244"/>
    </location>
</feature>
<feature type="transmembrane region" description="Helical" evidence="1">
    <location>
        <begin position="67"/>
        <end position="88"/>
    </location>
</feature>
<proteinExistence type="predicted"/>
<feature type="transmembrane region" description="Helical" evidence="1">
    <location>
        <begin position="14"/>
        <end position="36"/>
    </location>
</feature>
<dbReference type="Proteomes" id="UP001365846">
    <property type="component" value="Unassembled WGS sequence"/>
</dbReference>
<dbReference type="EMBL" id="JBBKZU010000008">
    <property type="protein sequence ID" value="MEJ8813394.1"/>
    <property type="molecule type" value="Genomic_DNA"/>
</dbReference>
<sequence length="247" mass="27099">MASIYEYLFCSPGYAAWLLAGVALLLAIVAILRVSVPFLKVMAMNRMTVFENYVVSMTAPPGTFRGFLFFWVCVAYLAGLWFYGMPLLNAMPSCKPTPQVSASTDGLAPKPGVDKEFDKLVPKPKQTVQAPVSQVDEPRPTVQAPTVVVAPSAPTFPAATGQEVIRPSFDCAEARSQVEQLICSDAAVARLDTVLAESYSSAAQRADDRQELKKAQQRWLREERNRCTDAVCLVSAYKARIADLERL</sequence>
<evidence type="ECO:0000313" key="4">
    <source>
        <dbReference type="Proteomes" id="UP001365846"/>
    </source>
</evidence>
<dbReference type="PANTHER" id="PTHR37549">
    <property type="entry name" value="LIPOPROTEIN LPRI"/>
    <property type="match status" value="1"/>
</dbReference>
<keyword evidence="4" id="KW-1185">Reference proteome</keyword>
<dbReference type="InterPro" id="IPR052755">
    <property type="entry name" value="Lysozyme_Inhibitor_LprI"/>
</dbReference>
<dbReference type="PANTHER" id="PTHR37549:SF1">
    <property type="entry name" value="LIPOPROTEIN LPRI"/>
    <property type="match status" value="1"/>
</dbReference>
<evidence type="ECO:0000256" key="1">
    <source>
        <dbReference type="SAM" id="Phobius"/>
    </source>
</evidence>